<keyword evidence="3" id="KW-1185">Reference proteome</keyword>
<comment type="caution">
    <text evidence="2">The sequence shown here is derived from an EMBL/GenBank/DDBJ whole genome shotgun (WGS) entry which is preliminary data.</text>
</comment>
<reference evidence="2 3" key="1">
    <citation type="submission" date="2020-10" db="EMBL/GenBank/DDBJ databases">
        <title>ChiBAC.</title>
        <authorList>
            <person name="Zenner C."/>
            <person name="Hitch T.C.A."/>
            <person name="Clavel T."/>
        </authorList>
    </citation>
    <scope>NUCLEOTIDE SEQUENCE [LARGE SCALE GENOMIC DNA]</scope>
    <source>
        <strain evidence="2 3">DSM 108706</strain>
    </source>
</reference>
<sequence>MKFIVADEVFEKIPDAIFGTIVAKGIDNSVIPKGVDALLKENIAACEAFYEGKKVKESDEVVCYREAMRTLGFNPNKYMCSIEALLTRIAKKKGFPSINGAVDLGNAVSLKYKVPLGAHDIDSFEGDLEVRAATAEDKFRPFGAAEDEFDNPDEGEIIYVSGNSVRTRRWTWRQSEAGKITENVKNIFFPIDGFGQINKEAVIAARDELAAKIEELFGVKTITGFVDSENRSFDID</sequence>
<accession>A0ABR9QZ52</accession>
<dbReference type="Gene3D" id="3.50.40.10">
    <property type="entry name" value="Phenylalanyl-trna Synthetase, Chain B, domain 3"/>
    <property type="match status" value="1"/>
</dbReference>
<dbReference type="RefSeq" id="WP_226385775.1">
    <property type="nucleotide sequence ID" value="NZ_JADCKA010000016.1"/>
</dbReference>
<evidence type="ECO:0000259" key="1">
    <source>
        <dbReference type="SMART" id="SM00873"/>
    </source>
</evidence>
<dbReference type="EMBL" id="JADCKA010000016">
    <property type="protein sequence ID" value="MBE5036131.1"/>
    <property type="molecule type" value="Genomic_DNA"/>
</dbReference>
<protein>
    <recommendedName>
        <fullName evidence="1">B3/B4 tRNA-binding domain-containing protein</fullName>
    </recommendedName>
</protein>
<gene>
    <name evidence="2" type="ORF">INF20_07585</name>
</gene>
<proteinExistence type="predicted"/>
<evidence type="ECO:0000313" key="2">
    <source>
        <dbReference type="EMBL" id="MBE5036131.1"/>
    </source>
</evidence>
<feature type="domain" description="B3/B4 tRNA-binding" evidence="1">
    <location>
        <begin position="62"/>
        <end position="218"/>
    </location>
</feature>
<dbReference type="InterPro" id="IPR020825">
    <property type="entry name" value="Phe-tRNA_synthase-like_B3/B4"/>
</dbReference>
<dbReference type="InterPro" id="IPR005146">
    <property type="entry name" value="B3/B4_tRNA-bd"/>
</dbReference>
<dbReference type="PANTHER" id="PTHR39209">
    <property type="match status" value="1"/>
</dbReference>
<dbReference type="Pfam" id="PF03483">
    <property type="entry name" value="B3_4"/>
    <property type="match status" value="1"/>
</dbReference>
<dbReference type="SUPFAM" id="SSF56037">
    <property type="entry name" value="PheT/TilS domain"/>
    <property type="match status" value="1"/>
</dbReference>
<dbReference type="PANTHER" id="PTHR39209:SF2">
    <property type="entry name" value="CYTOPLASMIC PROTEIN"/>
    <property type="match status" value="1"/>
</dbReference>
<organism evidence="2 3">
    <name type="scientific">Gallibacter intestinalis</name>
    <dbReference type="NCBI Taxonomy" id="2779356"/>
    <lineage>
        <taxon>Bacteria</taxon>
        <taxon>Bacillati</taxon>
        <taxon>Bacillota</taxon>
        <taxon>Clostridia</taxon>
        <taxon>Eubacteriales</taxon>
        <taxon>Eubacteriaceae</taxon>
        <taxon>Gallibacter</taxon>
    </lineage>
</organism>
<dbReference type="Proteomes" id="UP001516588">
    <property type="component" value="Unassembled WGS sequence"/>
</dbReference>
<dbReference type="SMART" id="SM00873">
    <property type="entry name" value="B3_4"/>
    <property type="match status" value="1"/>
</dbReference>
<evidence type="ECO:0000313" key="3">
    <source>
        <dbReference type="Proteomes" id="UP001516588"/>
    </source>
</evidence>
<name>A0ABR9QZ52_9FIRM</name>